<evidence type="ECO:0000259" key="1">
    <source>
        <dbReference type="Pfam" id="PF00534"/>
    </source>
</evidence>
<dbReference type="SUPFAM" id="SSF53756">
    <property type="entry name" value="UDP-Glycosyltransferase/glycogen phosphorylase"/>
    <property type="match status" value="1"/>
</dbReference>
<dbReference type="EMBL" id="PPGH01000037">
    <property type="protein sequence ID" value="PQJ95337.1"/>
    <property type="molecule type" value="Genomic_DNA"/>
</dbReference>
<dbReference type="PANTHER" id="PTHR45947">
    <property type="entry name" value="SULFOQUINOVOSYL TRANSFERASE SQD2"/>
    <property type="match status" value="1"/>
</dbReference>
<dbReference type="Pfam" id="PF13439">
    <property type="entry name" value="Glyco_transf_4"/>
    <property type="match status" value="1"/>
</dbReference>
<proteinExistence type="predicted"/>
<feature type="domain" description="Glycosyl transferase family 1" evidence="1">
    <location>
        <begin position="214"/>
        <end position="374"/>
    </location>
</feature>
<gene>
    <name evidence="3" type="ORF">CXB77_13960</name>
</gene>
<evidence type="ECO:0000313" key="4">
    <source>
        <dbReference type="Proteomes" id="UP000239936"/>
    </source>
</evidence>
<dbReference type="InterPro" id="IPR001296">
    <property type="entry name" value="Glyco_trans_1"/>
</dbReference>
<dbReference type="InterPro" id="IPR028098">
    <property type="entry name" value="Glyco_trans_4-like_N"/>
</dbReference>
<feature type="domain" description="Glycosyltransferase subfamily 4-like N-terminal" evidence="2">
    <location>
        <begin position="84"/>
        <end position="205"/>
    </location>
</feature>
<dbReference type="AlphaFoldDB" id="A0A2S7XNL0"/>
<dbReference type="CDD" id="cd03798">
    <property type="entry name" value="GT4_WlbH-like"/>
    <property type="match status" value="1"/>
</dbReference>
<dbReference type="Gene3D" id="3.40.50.2000">
    <property type="entry name" value="Glycogen Phosphorylase B"/>
    <property type="match status" value="2"/>
</dbReference>
<dbReference type="Proteomes" id="UP000239936">
    <property type="component" value="Unassembled WGS sequence"/>
</dbReference>
<name>A0A2S7XNL0_9GAMM</name>
<evidence type="ECO:0000313" key="3">
    <source>
        <dbReference type="EMBL" id="PQJ95337.1"/>
    </source>
</evidence>
<dbReference type="RefSeq" id="WP_105074379.1">
    <property type="nucleotide sequence ID" value="NZ_PPGH01000037.1"/>
</dbReference>
<keyword evidence="4" id="KW-1185">Reference proteome</keyword>
<dbReference type="OrthoDB" id="258796at2"/>
<protein>
    <submittedName>
        <fullName evidence="3">Glycosyl transferase family 1</fullName>
    </submittedName>
</protein>
<reference evidence="3 4" key="1">
    <citation type="submission" date="2018-01" db="EMBL/GenBank/DDBJ databases">
        <title>The complete genome sequence of Chromatium okenii LaCa, a purple sulfur bacterium with a turbulent life.</title>
        <authorList>
            <person name="Luedin S.M."/>
            <person name="Liechti N."/>
            <person name="Storelli N."/>
            <person name="Danza F."/>
            <person name="Wittwer M."/>
            <person name="Pothier J.F."/>
            <person name="Tonolla M.A."/>
        </authorList>
    </citation>
    <scope>NUCLEOTIDE SEQUENCE [LARGE SCALE GENOMIC DNA]</scope>
    <source>
        <strain evidence="3 4">LaCa</strain>
    </source>
</reference>
<dbReference type="GO" id="GO:0016757">
    <property type="term" value="F:glycosyltransferase activity"/>
    <property type="evidence" value="ECO:0007669"/>
    <property type="project" value="InterPro"/>
</dbReference>
<dbReference type="Pfam" id="PF00534">
    <property type="entry name" value="Glycos_transf_1"/>
    <property type="match status" value="1"/>
</dbReference>
<evidence type="ECO:0000259" key="2">
    <source>
        <dbReference type="Pfam" id="PF13439"/>
    </source>
</evidence>
<dbReference type="PANTHER" id="PTHR45947:SF15">
    <property type="entry name" value="TEICHURONIC ACID BIOSYNTHESIS GLYCOSYLTRANSFERASE TUAC-RELATED"/>
    <property type="match status" value="1"/>
</dbReference>
<comment type="caution">
    <text evidence="3">The sequence shown here is derived from an EMBL/GenBank/DDBJ whole genome shotgun (WGS) entry which is preliminary data.</text>
</comment>
<accession>A0A2S7XNL0</accession>
<organism evidence="3 4">
    <name type="scientific">Chromatium okenii</name>
    <dbReference type="NCBI Taxonomy" id="61644"/>
    <lineage>
        <taxon>Bacteria</taxon>
        <taxon>Pseudomonadati</taxon>
        <taxon>Pseudomonadota</taxon>
        <taxon>Gammaproteobacteria</taxon>
        <taxon>Chromatiales</taxon>
        <taxon>Chromatiaceae</taxon>
        <taxon>Chromatium</taxon>
    </lineage>
</organism>
<keyword evidence="3" id="KW-0808">Transferase</keyword>
<dbReference type="InterPro" id="IPR050194">
    <property type="entry name" value="Glycosyltransferase_grp1"/>
</dbReference>
<sequence length="396" mass="44242">MTRPIRTLLFSTLYPNCIRPGHGIFVETRLKYLLASGEVETRVIAPVPWFPFKHQRFGSWSQFAQIPNYEKHHGIEVWHPRYVLPPKIGMNIAPFTLALGARRTVANLIHSGFDFDVIDAHYYYPDGVAAALLAKWFNKPLFITARGTDLNLIPRYVIPRRLIQWAEQRATGSIGVCKALTDTLIQLGGDMNKTHVLRNGVDLQRFTPQNQAESRLKLGLPTGQLLLSVGYLIERKGHHLAIEALAQLPQAMLAIVGEGEEREHLRQQAQALSVSERVIFAGARPQTELKDWYSAADILLLCSSREGWANVLLESMACGTPVVATAVGGTPEVVQLPIVGRIMRERSVAALVEGIQSLISDYPDRAAVRKYAEQFDWEMTTQGQIALFRSGCGREL</sequence>